<feature type="region of interest" description="Disordered" evidence="1">
    <location>
        <begin position="156"/>
        <end position="176"/>
    </location>
</feature>
<feature type="region of interest" description="Disordered" evidence="1">
    <location>
        <begin position="226"/>
        <end position="267"/>
    </location>
</feature>
<organism evidence="2 3">
    <name type="scientific">Tanacetum coccineum</name>
    <dbReference type="NCBI Taxonomy" id="301880"/>
    <lineage>
        <taxon>Eukaryota</taxon>
        <taxon>Viridiplantae</taxon>
        <taxon>Streptophyta</taxon>
        <taxon>Embryophyta</taxon>
        <taxon>Tracheophyta</taxon>
        <taxon>Spermatophyta</taxon>
        <taxon>Magnoliopsida</taxon>
        <taxon>eudicotyledons</taxon>
        <taxon>Gunneridae</taxon>
        <taxon>Pentapetalae</taxon>
        <taxon>asterids</taxon>
        <taxon>campanulids</taxon>
        <taxon>Asterales</taxon>
        <taxon>Asteraceae</taxon>
        <taxon>Asteroideae</taxon>
        <taxon>Anthemideae</taxon>
        <taxon>Anthemidinae</taxon>
        <taxon>Tanacetum</taxon>
    </lineage>
</organism>
<comment type="caution">
    <text evidence="2">The sequence shown here is derived from an EMBL/GenBank/DDBJ whole genome shotgun (WGS) entry which is preliminary data.</text>
</comment>
<evidence type="ECO:0000313" key="2">
    <source>
        <dbReference type="EMBL" id="GJT85102.1"/>
    </source>
</evidence>
<protein>
    <submittedName>
        <fullName evidence="2">Uncharacterized protein</fullName>
    </submittedName>
</protein>
<keyword evidence="3" id="KW-1185">Reference proteome</keyword>
<accession>A0ABQ5HD07</accession>
<reference evidence="2" key="2">
    <citation type="submission" date="2022-01" db="EMBL/GenBank/DDBJ databases">
        <authorList>
            <person name="Yamashiro T."/>
            <person name="Shiraishi A."/>
            <person name="Satake H."/>
            <person name="Nakayama K."/>
        </authorList>
    </citation>
    <scope>NUCLEOTIDE SEQUENCE</scope>
</reference>
<reference evidence="2" key="1">
    <citation type="journal article" date="2022" name="Int. J. Mol. Sci.">
        <title>Draft Genome of Tanacetum Coccineum: Genomic Comparison of Closely Related Tanacetum-Family Plants.</title>
        <authorList>
            <person name="Yamashiro T."/>
            <person name="Shiraishi A."/>
            <person name="Nakayama K."/>
            <person name="Satake H."/>
        </authorList>
    </citation>
    <scope>NUCLEOTIDE SEQUENCE</scope>
</reference>
<dbReference type="Proteomes" id="UP001151760">
    <property type="component" value="Unassembled WGS sequence"/>
</dbReference>
<evidence type="ECO:0000256" key="1">
    <source>
        <dbReference type="SAM" id="MobiDB-lite"/>
    </source>
</evidence>
<sequence length="267" mass="27418">MEVLRALLVGHVQGTGGGGSGWCVWVAESVGGGRVCVVGGVGRVAGEKRLERVELREGRGLSQCALPGGVGLGREAGAAKGATAWTSGERMKNRASGEVAAWRKRGVMVRNGDRLVLWGGEWELAGVEGSVGELGWGCHGREKVVRGGDGGIGSKQCGRLSAVPGKGGEGMMEERRRKGVMEGWGVRTVNRGEGGATRGTCGSEGLVGSVGLDDWCGGLGGRGQRGERGVSASWGDGVWGRGGGRSSMDGRMGRRAGGGMRNGVEFR</sequence>
<proteinExistence type="predicted"/>
<evidence type="ECO:0000313" key="3">
    <source>
        <dbReference type="Proteomes" id="UP001151760"/>
    </source>
</evidence>
<name>A0ABQ5HD07_9ASTR</name>
<dbReference type="EMBL" id="BQNB010019418">
    <property type="protein sequence ID" value="GJT85102.1"/>
    <property type="molecule type" value="Genomic_DNA"/>
</dbReference>
<gene>
    <name evidence="2" type="ORF">Tco_1066819</name>
</gene>